<organism evidence="2 3">
    <name type="scientific">Symbiochloris irregularis</name>
    <dbReference type="NCBI Taxonomy" id="706552"/>
    <lineage>
        <taxon>Eukaryota</taxon>
        <taxon>Viridiplantae</taxon>
        <taxon>Chlorophyta</taxon>
        <taxon>core chlorophytes</taxon>
        <taxon>Trebouxiophyceae</taxon>
        <taxon>Trebouxiales</taxon>
        <taxon>Trebouxiaceae</taxon>
        <taxon>Symbiochloris</taxon>
    </lineage>
</organism>
<dbReference type="SUPFAM" id="SSF82171">
    <property type="entry name" value="DPP6 N-terminal domain-like"/>
    <property type="match status" value="1"/>
</dbReference>
<evidence type="ECO:0000313" key="2">
    <source>
        <dbReference type="EMBL" id="KAK9799378.1"/>
    </source>
</evidence>
<gene>
    <name evidence="2" type="ORF">WJX73_006782</name>
</gene>
<sequence length="244" mass="26342">MKTAVALLDVPDILQQVILPLLDAPSLAVITCTCKDLRRLVYDSPGVFATAARRHLPRSYPLARSASRATLQAALKTYTAAQHNIAAGVYTKKELLEVTEASFNASGSHMAPKAREPFHAWSTQWSADCSSPLPELWKDGQPIRAAGEMVVAWSSGGKYLAVASEPRTSMCIAEKAPASGLVILDASSADLPVMANLDFGMNHFWIGHLHWTPDGTKLCAVGTTDNGDEQSYDDHYAHIFCFAG</sequence>
<dbReference type="SUPFAM" id="SSF81383">
    <property type="entry name" value="F-box domain"/>
    <property type="match status" value="1"/>
</dbReference>
<dbReference type="AlphaFoldDB" id="A0AAW1NYJ5"/>
<comment type="caution">
    <text evidence="2">The sequence shown here is derived from an EMBL/GenBank/DDBJ whole genome shotgun (WGS) entry which is preliminary data.</text>
</comment>
<dbReference type="EMBL" id="JALJOQ010000090">
    <property type="protein sequence ID" value="KAK9799378.1"/>
    <property type="molecule type" value="Genomic_DNA"/>
</dbReference>
<dbReference type="Proteomes" id="UP001465755">
    <property type="component" value="Unassembled WGS sequence"/>
</dbReference>
<feature type="domain" description="F-box" evidence="1">
    <location>
        <begin position="4"/>
        <end position="51"/>
    </location>
</feature>
<evidence type="ECO:0000313" key="3">
    <source>
        <dbReference type="Proteomes" id="UP001465755"/>
    </source>
</evidence>
<dbReference type="InterPro" id="IPR036047">
    <property type="entry name" value="F-box-like_dom_sf"/>
</dbReference>
<reference evidence="2 3" key="1">
    <citation type="journal article" date="2024" name="Nat. Commun.">
        <title>Phylogenomics reveals the evolutionary origins of lichenization in chlorophyte algae.</title>
        <authorList>
            <person name="Puginier C."/>
            <person name="Libourel C."/>
            <person name="Otte J."/>
            <person name="Skaloud P."/>
            <person name="Haon M."/>
            <person name="Grisel S."/>
            <person name="Petersen M."/>
            <person name="Berrin J.G."/>
            <person name="Delaux P.M."/>
            <person name="Dal Grande F."/>
            <person name="Keller J."/>
        </authorList>
    </citation>
    <scope>NUCLEOTIDE SEQUENCE [LARGE SCALE GENOMIC DNA]</scope>
    <source>
        <strain evidence="2 3">SAG 2036</strain>
    </source>
</reference>
<proteinExistence type="predicted"/>
<dbReference type="InterPro" id="IPR001810">
    <property type="entry name" value="F-box_dom"/>
</dbReference>
<name>A0AAW1NYJ5_9CHLO</name>
<dbReference type="PROSITE" id="PS50181">
    <property type="entry name" value="FBOX"/>
    <property type="match status" value="1"/>
</dbReference>
<keyword evidence="3" id="KW-1185">Reference proteome</keyword>
<evidence type="ECO:0000259" key="1">
    <source>
        <dbReference type="PROSITE" id="PS50181"/>
    </source>
</evidence>
<accession>A0AAW1NYJ5</accession>
<protein>
    <recommendedName>
        <fullName evidence="1">F-box domain-containing protein</fullName>
    </recommendedName>
</protein>